<evidence type="ECO:0000256" key="17">
    <source>
        <dbReference type="PROSITE-ProRule" id="PRU00124"/>
    </source>
</evidence>
<keyword evidence="8 20" id="KW-0812">Transmembrane</keyword>
<dbReference type="PANTHER" id="PTHR22722">
    <property type="entry name" value="LOW-DENSITY LIPOPROTEIN RECEPTOR-RELATED PROTEIN 2-RELATED"/>
    <property type="match status" value="1"/>
</dbReference>
<dbReference type="Pfam" id="PF07645">
    <property type="entry name" value="EGF_CA"/>
    <property type="match status" value="1"/>
</dbReference>
<feature type="disulfide bond" evidence="17">
    <location>
        <begin position="280"/>
        <end position="298"/>
    </location>
</feature>
<feature type="disulfide bond" evidence="17">
    <location>
        <begin position="153"/>
        <end position="165"/>
    </location>
</feature>
<keyword evidence="5" id="KW-0964">Secreted</keyword>
<dbReference type="Pfam" id="PF14670">
    <property type="entry name" value="FXa_inhibition"/>
    <property type="match status" value="1"/>
</dbReference>
<dbReference type="SMART" id="SM00181">
    <property type="entry name" value="EGF"/>
    <property type="match status" value="5"/>
</dbReference>
<dbReference type="PROSITE" id="PS51120">
    <property type="entry name" value="LDLRB"/>
    <property type="match status" value="3"/>
</dbReference>
<dbReference type="Gene3D" id="2.120.10.30">
    <property type="entry name" value="TolB, C-terminal domain"/>
    <property type="match status" value="1"/>
</dbReference>
<dbReference type="SMART" id="SM00179">
    <property type="entry name" value="EGF_CA"/>
    <property type="match status" value="2"/>
</dbReference>
<sequence>MLVQTYERCRRKFFAVVLVFICCIKISFGACPSDQFQCGNGRCIPITWHCDEDNDCGDNTDESTCELRTCSETELKCRNSKCVPIRWICDNEDDCGDKTDEDPKLCQNQTCAADQFSCGSSSSMCIPLAWRCDGQEDCADGSDEKEECRQITCTEEEFTCENNKCITKRWVCDQDNDCGDFSDEKNCPNVTCSESEFMCLNGKCIPDRWRCDGDADCLDGSDELRCPKQTRVSYCGETEFMCKNRDCIHIGWKCDGDADCPDESDEVNCTVTCRPNQFHCSNNRCIAGALQCNGKDDCKDNSDEKNCPTLVPHACNPDTQFDCGGRHCIAVELACNGKNDCGEWEDEPNGKCFVNECSINNGGCSQKCVDDAIGYHCDCFKGYKLLGNQTCEDIDECEIHGSCSQICNNTKGSFKCSCLENYSIEPSNQRRCKAKIGHAHLLFANRRDLRKIDLDTSEYTLVASGLRSAVAIDYDYVKGTVIWTDVLEGRIYSAPLKTGEPATEIGGKAVTPDGVAVDWIHNNVYWTDTGENSINVAQINGSAMRMLLKKDLDEPRAIVVNPLEGWMFWADWGVAKIERSGMDGTHRSVVVSKDIQWPNGLTIDLVSRKIFWADAKLHVLSSANYDGSNQRVVLSDPTEVRHPFSLDVFEDWLYWTDWESESIYKVDKFTGKNGQSVASAVSSPMGVRVYHSYKQPQGPNRCGSNNGGCSHLCLPSPHISEGSAKYTCACPNGMVLSDMGLNCLNIDNPTTRATTISYTTTRKSSFTTTKSTFTTKKSSFTTRKSTFTTRRSYFTTPRPTTTRRTTAAHPTHKHHHPTSSPKKPTKTTTTRATCAQRSSKMAFSFDCLLFSYAILWSSDGFVWAKNVTESTTSYTTEAMSNSIPEADTPIAAGQSNFMNATLREIKEVIDDSGRIAGIIIGVLSGLTIVLALVGFCVYKQYLRRNITSMNFDNPVYRKTTEDQFSLEKNQYQPARSYPSSLEPLTSPGTNEFV</sequence>
<evidence type="ECO:0000313" key="24">
    <source>
        <dbReference type="Proteomes" id="UP000827092"/>
    </source>
</evidence>
<feature type="region of interest" description="Disordered" evidence="19">
    <location>
        <begin position="793"/>
        <end position="830"/>
    </location>
</feature>
<keyword evidence="12 20" id="KW-1133">Transmembrane helix</keyword>
<keyword evidence="6" id="KW-0245">EGF-like domain</keyword>
<dbReference type="InterPro" id="IPR009030">
    <property type="entry name" value="Growth_fac_rcpt_cys_sf"/>
</dbReference>
<keyword evidence="11" id="KW-0106">Calcium</keyword>
<feature type="disulfide bond" evidence="17">
    <location>
        <begin position="211"/>
        <end position="226"/>
    </location>
</feature>
<evidence type="ECO:0000256" key="4">
    <source>
        <dbReference type="ARBA" id="ARBA00022475"/>
    </source>
</evidence>
<feature type="disulfide bond" evidence="17">
    <location>
        <begin position="70"/>
        <end position="82"/>
    </location>
</feature>
<dbReference type="CDD" id="cd00112">
    <property type="entry name" value="LDLa"/>
    <property type="match status" value="8"/>
</dbReference>
<feature type="disulfide bond" evidence="17">
    <location>
        <begin position="50"/>
        <end position="65"/>
    </location>
</feature>
<evidence type="ECO:0000256" key="2">
    <source>
        <dbReference type="ARBA" id="ARBA00004613"/>
    </source>
</evidence>
<evidence type="ECO:0000256" key="14">
    <source>
        <dbReference type="ARBA" id="ARBA00023157"/>
    </source>
</evidence>
<feature type="repeat" description="LDL-receptor class B" evidence="18">
    <location>
        <begin position="608"/>
        <end position="650"/>
    </location>
</feature>
<name>A0AAV6VFU7_9ARAC</name>
<keyword evidence="24" id="KW-1185">Reference proteome</keyword>
<dbReference type="InterPro" id="IPR001881">
    <property type="entry name" value="EGF-like_Ca-bd_dom"/>
</dbReference>
<dbReference type="Pfam" id="PF00057">
    <property type="entry name" value="Ldl_recept_a"/>
    <property type="match status" value="8"/>
</dbReference>
<dbReference type="GO" id="GO:0005886">
    <property type="term" value="C:plasma membrane"/>
    <property type="evidence" value="ECO:0007669"/>
    <property type="project" value="UniProtKB-SubCell"/>
</dbReference>
<dbReference type="GO" id="GO:0043235">
    <property type="term" value="C:receptor complex"/>
    <property type="evidence" value="ECO:0007669"/>
    <property type="project" value="UniProtKB-ARBA"/>
</dbReference>
<feature type="disulfide bond" evidence="17">
    <location>
        <begin position="31"/>
        <end position="43"/>
    </location>
</feature>
<evidence type="ECO:0000256" key="8">
    <source>
        <dbReference type="ARBA" id="ARBA00022692"/>
    </source>
</evidence>
<evidence type="ECO:0000256" key="16">
    <source>
        <dbReference type="ARBA" id="ARBA00023180"/>
    </source>
</evidence>
<dbReference type="InterPro" id="IPR051221">
    <property type="entry name" value="LDLR-related"/>
</dbReference>
<dbReference type="FunFam" id="4.10.400.10:FF:000002">
    <property type="entry name" value="Low-density lipoprotein receptor-related protein 1"/>
    <property type="match status" value="1"/>
</dbReference>
<proteinExistence type="inferred from homology"/>
<feature type="disulfide bond" evidence="17">
    <location>
        <begin position="38"/>
        <end position="56"/>
    </location>
</feature>
<dbReference type="InterPro" id="IPR011042">
    <property type="entry name" value="6-blade_b-propeller_TolB-like"/>
</dbReference>
<dbReference type="FunFam" id="4.10.400.10:FF:000030">
    <property type="entry name" value="Sortilin related receptor 1"/>
    <property type="match status" value="1"/>
</dbReference>
<dbReference type="InterPro" id="IPR000033">
    <property type="entry name" value="LDLR_classB_rpt"/>
</dbReference>
<comment type="similarity">
    <text evidence="3">Belongs to the LDLR family.</text>
</comment>
<keyword evidence="15" id="KW-0675">Receptor</keyword>
<evidence type="ECO:0000256" key="20">
    <source>
        <dbReference type="SAM" id="Phobius"/>
    </source>
</evidence>
<keyword evidence="4" id="KW-1003">Cell membrane</keyword>
<dbReference type="Gene3D" id="2.10.25.10">
    <property type="entry name" value="Laminin"/>
    <property type="match status" value="2"/>
</dbReference>
<dbReference type="PROSITE" id="PS01209">
    <property type="entry name" value="LDLRA_1"/>
    <property type="match status" value="4"/>
</dbReference>
<feature type="disulfide bond" evidence="17">
    <location>
        <begin position="254"/>
        <end position="269"/>
    </location>
</feature>
<dbReference type="CDD" id="cd00054">
    <property type="entry name" value="EGF_CA"/>
    <property type="match status" value="1"/>
</dbReference>
<feature type="repeat" description="LDL-receptor class B" evidence="18">
    <location>
        <begin position="565"/>
        <end position="607"/>
    </location>
</feature>
<evidence type="ECO:0000256" key="10">
    <source>
        <dbReference type="ARBA" id="ARBA00022737"/>
    </source>
</evidence>
<dbReference type="FunFam" id="2.10.25.10:FF:000009">
    <property type="entry name" value="Low-density lipoprotein receptor isoform 1"/>
    <property type="match status" value="1"/>
</dbReference>
<evidence type="ECO:0000313" key="23">
    <source>
        <dbReference type="EMBL" id="KAG8195494.1"/>
    </source>
</evidence>
<dbReference type="Pfam" id="PF00058">
    <property type="entry name" value="Ldl_recept_b"/>
    <property type="match status" value="3"/>
</dbReference>
<evidence type="ECO:0000256" key="6">
    <source>
        <dbReference type="ARBA" id="ARBA00022536"/>
    </source>
</evidence>
<keyword evidence="9 21" id="KW-0732">Signal</keyword>
<feature type="disulfide bond" evidence="17">
    <location>
        <begin position="235"/>
        <end position="247"/>
    </location>
</feature>
<feature type="signal peptide" evidence="21">
    <location>
        <begin position="1"/>
        <end position="29"/>
    </location>
</feature>
<keyword evidence="14 17" id="KW-1015">Disulfide bond</keyword>
<evidence type="ECO:0000256" key="15">
    <source>
        <dbReference type="ARBA" id="ARBA00023170"/>
    </source>
</evidence>
<keyword evidence="10" id="KW-0677">Repeat</keyword>
<evidence type="ECO:0000256" key="9">
    <source>
        <dbReference type="ARBA" id="ARBA00022729"/>
    </source>
</evidence>
<dbReference type="PROSITE" id="PS01187">
    <property type="entry name" value="EGF_CA"/>
    <property type="match status" value="1"/>
</dbReference>
<dbReference type="PANTHER" id="PTHR22722:SF14">
    <property type="entry name" value="MEGALIN, ISOFORM A"/>
    <property type="match status" value="1"/>
</dbReference>
<evidence type="ECO:0000256" key="1">
    <source>
        <dbReference type="ARBA" id="ARBA00004251"/>
    </source>
</evidence>
<feature type="repeat" description="LDL-receptor class B" evidence="18">
    <location>
        <begin position="522"/>
        <end position="564"/>
    </location>
</feature>
<dbReference type="SMART" id="SM00135">
    <property type="entry name" value="LY"/>
    <property type="match status" value="5"/>
</dbReference>
<dbReference type="InterPro" id="IPR049883">
    <property type="entry name" value="NOTCH1_EGF-like"/>
</dbReference>
<evidence type="ECO:0000256" key="19">
    <source>
        <dbReference type="SAM" id="MobiDB-lite"/>
    </source>
</evidence>
<dbReference type="GO" id="GO:0005509">
    <property type="term" value="F:calcium ion binding"/>
    <property type="evidence" value="ECO:0007669"/>
    <property type="project" value="InterPro"/>
</dbReference>
<evidence type="ECO:0000259" key="22">
    <source>
        <dbReference type="PROSITE" id="PS01186"/>
    </source>
</evidence>
<evidence type="ECO:0000256" key="11">
    <source>
        <dbReference type="ARBA" id="ARBA00022837"/>
    </source>
</evidence>
<dbReference type="GO" id="GO:0005576">
    <property type="term" value="C:extracellular region"/>
    <property type="evidence" value="ECO:0007669"/>
    <property type="project" value="UniProtKB-SubCell"/>
</dbReference>
<dbReference type="PROSITE" id="PS50068">
    <property type="entry name" value="LDLRA_2"/>
    <property type="match status" value="8"/>
</dbReference>
<dbReference type="Gene3D" id="4.10.400.10">
    <property type="entry name" value="Low-density Lipoprotein Receptor"/>
    <property type="match status" value="8"/>
</dbReference>
<dbReference type="SUPFAM" id="SSF57184">
    <property type="entry name" value="Growth factor receptor domain"/>
    <property type="match status" value="1"/>
</dbReference>
<feature type="compositionally biased region" description="Low complexity" evidence="19">
    <location>
        <begin position="793"/>
        <end position="809"/>
    </location>
</feature>
<feature type="disulfide bond" evidence="17">
    <location>
        <begin position="292"/>
        <end position="307"/>
    </location>
</feature>
<dbReference type="GO" id="GO:0030001">
    <property type="term" value="P:metal ion transport"/>
    <property type="evidence" value="ECO:0007669"/>
    <property type="project" value="UniProtKB-ARBA"/>
</dbReference>
<evidence type="ECO:0000256" key="21">
    <source>
        <dbReference type="SAM" id="SignalP"/>
    </source>
</evidence>
<reference evidence="23 24" key="1">
    <citation type="journal article" date="2022" name="Nat. Ecol. Evol.">
        <title>A masculinizing supergene underlies an exaggerated male reproductive morph in a spider.</title>
        <authorList>
            <person name="Hendrickx F."/>
            <person name="De Corte Z."/>
            <person name="Sonet G."/>
            <person name="Van Belleghem S.M."/>
            <person name="Kostlbacher S."/>
            <person name="Vangestel C."/>
        </authorList>
    </citation>
    <scope>NUCLEOTIDE SEQUENCE [LARGE SCALE GENOMIC DNA]</scope>
    <source>
        <strain evidence="23">W744_W776</strain>
    </source>
</reference>
<feature type="disulfide bond" evidence="17">
    <location>
        <begin position="172"/>
        <end position="187"/>
    </location>
</feature>
<feature type="disulfide bond" evidence="17">
    <location>
        <begin position="199"/>
        <end position="217"/>
    </location>
</feature>
<comment type="caution">
    <text evidence="23">The sequence shown here is derived from an EMBL/GenBank/DDBJ whole genome shotgun (WGS) entry which is preliminary data.</text>
</comment>
<gene>
    <name evidence="23" type="ORF">JTE90_010797</name>
</gene>
<keyword evidence="16" id="KW-0325">Glycoprotein</keyword>
<dbReference type="InterPro" id="IPR018097">
    <property type="entry name" value="EGF_Ca-bd_CS"/>
</dbReference>
<dbReference type="GO" id="GO:0006897">
    <property type="term" value="P:endocytosis"/>
    <property type="evidence" value="ECO:0007669"/>
    <property type="project" value="UniProtKB-KW"/>
</dbReference>
<feature type="transmembrane region" description="Helical" evidence="20">
    <location>
        <begin position="915"/>
        <end position="938"/>
    </location>
</feature>
<feature type="compositionally biased region" description="Low complexity" evidence="19">
    <location>
        <begin position="818"/>
        <end position="830"/>
    </location>
</feature>
<evidence type="ECO:0000256" key="3">
    <source>
        <dbReference type="ARBA" id="ARBA00009939"/>
    </source>
</evidence>
<feature type="disulfide bond" evidence="17">
    <location>
        <begin position="273"/>
        <end position="285"/>
    </location>
</feature>
<feature type="domain" description="EGF-like" evidence="22">
    <location>
        <begin position="377"/>
        <end position="391"/>
    </location>
</feature>
<dbReference type="FunFam" id="4.10.400.10:FF:000005">
    <property type="entry name" value="low-density lipoprotein receptor-related protein 1B"/>
    <property type="match status" value="1"/>
</dbReference>
<feature type="disulfide bond" evidence="17">
    <location>
        <begin position="77"/>
        <end position="95"/>
    </location>
</feature>
<evidence type="ECO:0000256" key="5">
    <source>
        <dbReference type="ARBA" id="ARBA00022525"/>
    </source>
</evidence>
<dbReference type="PROSITE" id="PS01186">
    <property type="entry name" value="EGF_2"/>
    <property type="match status" value="1"/>
</dbReference>
<dbReference type="InterPro" id="IPR036055">
    <property type="entry name" value="LDL_receptor-like_sf"/>
</dbReference>
<dbReference type="InterPro" id="IPR000742">
    <property type="entry name" value="EGF"/>
</dbReference>
<dbReference type="SMART" id="SM00192">
    <property type="entry name" value="LDLa"/>
    <property type="match status" value="8"/>
</dbReference>
<feature type="disulfide bond" evidence="17">
    <location>
        <begin position="160"/>
        <end position="178"/>
    </location>
</feature>
<dbReference type="SUPFAM" id="SSF63825">
    <property type="entry name" value="YWTD domain"/>
    <property type="match status" value="1"/>
</dbReference>
<evidence type="ECO:0000256" key="7">
    <source>
        <dbReference type="ARBA" id="ARBA00022583"/>
    </source>
</evidence>
<evidence type="ECO:0000256" key="12">
    <source>
        <dbReference type="ARBA" id="ARBA00022989"/>
    </source>
</evidence>
<feature type="chain" id="PRO_5043529426" description="EGF-like domain-containing protein" evidence="21">
    <location>
        <begin position="30"/>
        <end position="993"/>
    </location>
</feature>
<evidence type="ECO:0000256" key="18">
    <source>
        <dbReference type="PROSITE-ProRule" id="PRU00461"/>
    </source>
</evidence>
<feature type="disulfide bond" evidence="17">
    <location>
        <begin position="192"/>
        <end position="204"/>
    </location>
</feature>
<comment type="subcellular location">
    <subcellularLocation>
        <location evidence="1">Cell membrane</location>
        <topology evidence="1">Single-pass type I membrane protein</topology>
    </subcellularLocation>
    <subcellularLocation>
        <location evidence="2">Secreted</location>
    </subcellularLocation>
</comment>
<dbReference type="PRINTS" id="PR00261">
    <property type="entry name" value="LDLRECEPTOR"/>
</dbReference>
<dbReference type="FunFam" id="2.120.10.30:FF:000008">
    <property type="entry name" value="Low-density lipoprotein receptor-related protein 4"/>
    <property type="match status" value="1"/>
</dbReference>
<comment type="caution">
    <text evidence="17">Lacks conserved residue(s) required for the propagation of feature annotation.</text>
</comment>
<dbReference type="SUPFAM" id="SSF57424">
    <property type="entry name" value="LDL receptor-like module"/>
    <property type="match status" value="8"/>
</dbReference>
<dbReference type="EMBL" id="JAFNEN010000086">
    <property type="protein sequence ID" value="KAG8195494.1"/>
    <property type="molecule type" value="Genomic_DNA"/>
</dbReference>
<dbReference type="InterPro" id="IPR002172">
    <property type="entry name" value="LDrepeatLR_classA_rpt"/>
</dbReference>
<dbReference type="Proteomes" id="UP000827092">
    <property type="component" value="Unassembled WGS sequence"/>
</dbReference>
<dbReference type="InterPro" id="IPR023415">
    <property type="entry name" value="LDLR_class-A_CS"/>
</dbReference>
<accession>A0AAV6VFU7</accession>
<protein>
    <recommendedName>
        <fullName evidence="22">EGF-like domain-containing protein</fullName>
    </recommendedName>
</protein>
<evidence type="ECO:0000256" key="13">
    <source>
        <dbReference type="ARBA" id="ARBA00023136"/>
    </source>
</evidence>
<dbReference type="AlphaFoldDB" id="A0AAV6VFU7"/>
<dbReference type="FunFam" id="4.10.400.10:FF:000004">
    <property type="entry name" value="Low-density lipoprotein receptor-related protein 1"/>
    <property type="match status" value="1"/>
</dbReference>
<keyword evidence="7" id="KW-0254">Endocytosis</keyword>
<feature type="disulfide bond" evidence="17">
    <location>
        <begin position="323"/>
        <end position="341"/>
    </location>
</feature>
<keyword evidence="13 20" id="KW-0472">Membrane</keyword>
<feature type="disulfide bond" evidence="17">
    <location>
        <begin position="242"/>
        <end position="260"/>
    </location>
</feature>
<organism evidence="23 24">
    <name type="scientific">Oedothorax gibbosus</name>
    <dbReference type="NCBI Taxonomy" id="931172"/>
    <lineage>
        <taxon>Eukaryota</taxon>
        <taxon>Metazoa</taxon>
        <taxon>Ecdysozoa</taxon>
        <taxon>Arthropoda</taxon>
        <taxon>Chelicerata</taxon>
        <taxon>Arachnida</taxon>
        <taxon>Araneae</taxon>
        <taxon>Araneomorphae</taxon>
        <taxon>Entelegynae</taxon>
        <taxon>Araneoidea</taxon>
        <taxon>Linyphiidae</taxon>
        <taxon>Erigoninae</taxon>
        <taxon>Oedothorax</taxon>
    </lineage>
</organism>